<comment type="caution">
    <text evidence="7">The sequence shown here is derived from an EMBL/GenBank/DDBJ whole genome shotgun (WGS) entry which is preliminary data.</text>
</comment>
<keyword evidence="3 5" id="KW-0863">Zinc-finger</keyword>
<name>A0A9J6BB14_POLVA</name>
<dbReference type="PROSITE" id="PS50157">
    <property type="entry name" value="ZINC_FINGER_C2H2_2"/>
    <property type="match status" value="2"/>
</dbReference>
<evidence type="ECO:0000256" key="2">
    <source>
        <dbReference type="ARBA" id="ARBA00022737"/>
    </source>
</evidence>
<feature type="domain" description="C2H2-type" evidence="6">
    <location>
        <begin position="285"/>
        <end position="312"/>
    </location>
</feature>
<keyword evidence="2" id="KW-0677">Repeat</keyword>
<dbReference type="PANTHER" id="PTHR24379:SF121">
    <property type="entry name" value="C2H2-TYPE DOMAIN-CONTAINING PROTEIN"/>
    <property type="match status" value="1"/>
</dbReference>
<evidence type="ECO:0000259" key="6">
    <source>
        <dbReference type="PROSITE" id="PS50157"/>
    </source>
</evidence>
<evidence type="ECO:0000256" key="1">
    <source>
        <dbReference type="ARBA" id="ARBA00022723"/>
    </source>
</evidence>
<dbReference type="GO" id="GO:0008270">
    <property type="term" value="F:zinc ion binding"/>
    <property type="evidence" value="ECO:0007669"/>
    <property type="project" value="UniProtKB-KW"/>
</dbReference>
<dbReference type="AlphaFoldDB" id="A0A9J6BB14"/>
<accession>A0A9J6BB14</accession>
<dbReference type="OrthoDB" id="3437960at2759"/>
<dbReference type="InterPro" id="IPR013087">
    <property type="entry name" value="Znf_C2H2_type"/>
</dbReference>
<dbReference type="Proteomes" id="UP001107558">
    <property type="component" value="Chromosome 4"/>
</dbReference>
<dbReference type="PANTHER" id="PTHR24379">
    <property type="entry name" value="KRAB AND ZINC FINGER DOMAIN-CONTAINING"/>
    <property type="match status" value="1"/>
</dbReference>
<dbReference type="InterPro" id="IPR036236">
    <property type="entry name" value="Znf_C2H2_sf"/>
</dbReference>
<sequence>MQSNILSDTDLHNITPTYFRIEVKDDPDDLNYIKTETITLDDNISQYVIRRSSPNSLNNDQYIIPSTSNEFSMMIEEVKHEPEEILHDLILPEVEEIEEISELQQLDENEGFEIIEERTIAYEVKRNAQGELECPICLAIFKIGANLERHIQIHDKKYVFNLTKSNETTNQNDQNQATAQQMPMTTKAVTYACEYCNQTFEYKKLLRKHLTTQHKNRKRDIKCQLCVYCTDNKHHFREHLLRHQKYDQRLSTNPDLVKCIKCTALLKNDRSLKIHEKHVHSSTKYQCHVCEKLFKTKQILKNHLKVVHSIDA</sequence>
<dbReference type="Pfam" id="PF00096">
    <property type="entry name" value="zf-C2H2"/>
    <property type="match status" value="1"/>
</dbReference>
<dbReference type="SMART" id="SM00355">
    <property type="entry name" value="ZnF_C2H2"/>
    <property type="match status" value="5"/>
</dbReference>
<dbReference type="SUPFAM" id="SSF57667">
    <property type="entry name" value="beta-beta-alpha zinc fingers"/>
    <property type="match status" value="2"/>
</dbReference>
<reference evidence="7" key="1">
    <citation type="submission" date="2021-03" db="EMBL/GenBank/DDBJ databases">
        <title>Chromosome level genome of the anhydrobiotic midge Polypedilum vanderplanki.</title>
        <authorList>
            <person name="Yoshida Y."/>
            <person name="Kikawada T."/>
            <person name="Gusev O."/>
        </authorList>
    </citation>
    <scope>NUCLEOTIDE SEQUENCE</scope>
    <source>
        <strain evidence="7">NIAS01</strain>
        <tissue evidence="7">Whole body or cell culture</tissue>
    </source>
</reference>
<evidence type="ECO:0000256" key="5">
    <source>
        <dbReference type="PROSITE-ProRule" id="PRU00042"/>
    </source>
</evidence>
<feature type="domain" description="C2H2-type" evidence="6">
    <location>
        <begin position="191"/>
        <end position="219"/>
    </location>
</feature>
<protein>
    <recommendedName>
        <fullName evidence="6">C2H2-type domain-containing protein</fullName>
    </recommendedName>
</protein>
<dbReference type="EMBL" id="JADBJN010000004">
    <property type="protein sequence ID" value="KAG5666885.1"/>
    <property type="molecule type" value="Genomic_DNA"/>
</dbReference>
<keyword evidence="1" id="KW-0479">Metal-binding</keyword>
<evidence type="ECO:0000256" key="3">
    <source>
        <dbReference type="ARBA" id="ARBA00022771"/>
    </source>
</evidence>
<proteinExistence type="predicted"/>
<evidence type="ECO:0000313" key="8">
    <source>
        <dbReference type="Proteomes" id="UP001107558"/>
    </source>
</evidence>
<evidence type="ECO:0000313" key="7">
    <source>
        <dbReference type="EMBL" id="KAG5666885.1"/>
    </source>
</evidence>
<organism evidence="7 8">
    <name type="scientific">Polypedilum vanderplanki</name>
    <name type="common">Sleeping chironomid midge</name>
    <dbReference type="NCBI Taxonomy" id="319348"/>
    <lineage>
        <taxon>Eukaryota</taxon>
        <taxon>Metazoa</taxon>
        <taxon>Ecdysozoa</taxon>
        <taxon>Arthropoda</taxon>
        <taxon>Hexapoda</taxon>
        <taxon>Insecta</taxon>
        <taxon>Pterygota</taxon>
        <taxon>Neoptera</taxon>
        <taxon>Endopterygota</taxon>
        <taxon>Diptera</taxon>
        <taxon>Nematocera</taxon>
        <taxon>Chironomoidea</taxon>
        <taxon>Chironomidae</taxon>
        <taxon>Chironominae</taxon>
        <taxon>Polypedilum</taxon>
        <taxon>Polypedilum</taxon>
    </lineage>
</organism>
<evidence type="ECO:0000256" key="4">
    <source>
        <dbReference type="ARBA" id="ARBA00022833"/>
    </source>
</evidence>
<dbReference type="PROSITE" id="PS00028">
    <property type="entry name" value="ZINC_FINGER_C2H2_1"/>
    <property type="match status" value="3"/>
</dbReference>
<keyword evidence="8" id="KW-1185">Reference proteome</keyword>
<keyword evidence="4" id="KW-0862">Zinc</keyword>
<gene>
    <name evidence="7" type="ORF">PVAND_014892</name>
</gene>
<dbReference type="Gene3D" id="3.30.160.60">
    <property type="entry name" value="Classic Zinc Finger"/>
    <property type="match status" value="2"/>
</dbReference>